<sequence length="209" mass="23092">MNSAKHWTGNPKHLVLSGIPFWEWDGNGLAGNELLILALHDFGASSEVPPIFGFGEIAFWGFPIGQFSYLAGVGGLAVGGALFPDGWGTGWWEQAGSRCAQASRQVWRAACRRSAAGPNYAQKIILIQGVVRNIPDTNLLWPIHFEAIRQRITKDCHLDTLAVQAMLTTEFWLSVSKTLVYKVMVDLGFSWKVLGVSLYDRNSNKTIED</sequence>
<accession>A0ACC2SNV6</accession>
<reference evidence="1" key="1">
    <citation type="submission" date="2022-04" db="EMBL/GenBank/DDBJ databases">
        <title>Genome of the entomopathogenic fungus Entomophthora muscae.</title>
        <authorList>
            <person name="Elya C."/>
            <person name="Lovett B.R."/>
            <person name="Lee E."/>
            <person name="Macias A.M."/>
            <person name="Hajek A.E."/>
            <person name="De Bivort B.L."/>
            <person name="Kasson M.T."/>
            <person name="De Fine Licht H.H."/>
            <person name="Stajich J.E."/>
        </authorList>
    </citation>
    <scope>NUCLEOTIDE SEQUENCE</scope>
    <source>
        <strain evidence="1">Berkeley</strain>
    </source>
</reference>
<name>A0ACC2SNV6_9FUNG</name>
<comment type="caution">
    <text evidence="1">The sequence shown here is derived from an EMBL/GenBank/DDBJ whole genome shotgun (WGS) entry which is preliminary data.</text>
</comment>
<proteinExistence type="predicted"/>
<protein>
    <submittedName>
        <fullName evidence="1">Uncharacterized protein</fullName>
    </submittedName>
</protein>
<dbReference type="EMBL" id="QTSX02004572">
    <property type="protein sequence ID" value="KAJ9063965.1"/>
    <property type="molecule type" value="Genomic_DNA"/>
</dbReference>
<dbReference type="Proteomes" id="UP001165960">
    <property type="component" value="Unassembled WGS sequence"/>
</dbReference>
<evidence type="ECO:0000313" key="1">
    <source>
        <dbReference type="EMBL" id="KAJ9063965.1"/>
    </source>
</evidence>
<keyword evidence="2" id="KW-1185">Reference proteome</keyword>
<organism evidence="1 2">
    <name type="scientific">Entomophthora muscae</name>
    <dbReference type="NCBI Taxonomy" id="34485"/>
    <lineage>
        <taxon>Eukaryota</taxon>
        <taxon>Fungi</taxon>
        <taxon>Fungi incertae sedis</taxon>
        <taxon>Zoopagomycota</taxon>
        <taxon>Entomophthoromycotina</taxon>
        <taxon>Entomophthoromycetes</taxon>
        <taxon>Entomophthorales</taxon>
        <taxon>Entomophthoraceae</taxon>
        <taxon>Entomophthora</taxon>
    </lineage>
</organism>
<gene>
    <name evidence="1" type="ORF">DSO57_1035400</name>
</gene>
<evidence type="ECO:0000313" key="2">
    <source>
        <dbReference type="Proteomes" id="UP001165960"/>
    </source>
</evidence>